<keyword evidence="4 8" id="KW-0812">Transmembrane</keyword>
<feature type="transmembrane region" description="Helical" evidence="8">
    <location>
        <begin position="153"/>
        <end position="171"/>
    </location>
</feature>
<gene>
    <name evidence="10" type="ORF">GBAR_LOCUS11092</name>
</gene>
<dbReference type="InterPro" id="IPR019879">
    <property type="entry name" value="Ammonium_transptr_marine"/>
</dbReference>
<keyword evidence="7" id="KW-0924">Ammonia transport</keyword>
<evidence type="ECO:0000259" key="9">
    <source>
        <dbReference type="Pfam" id="PF00909"/>
    </source>
</evidence>
<dbReference type="PANTHER" id="PTHR11730:SF62">
    <property type="entry name" value="AMMONIUM TRANSPORTER SLL1017-RELATED"/>
    <property type="match status" value="1"/>
</dbReference>
<keyword evidence="6 8" id="KW-0472">Membrane</keyword>
<feature type="transmembrane region" description="Helical" evidence="8">
    <location>
        <begin position="80"/>
        <end position="101"/>
    </location>
</feature>
<dbReference type="EMBL" id="CASHTH010001687">
    <property type="protein sequence ID" value="CAI8018301.1"/>
    <property type="molecule type" value="Genomic_DNA"/>
</dbReference>
<dbReference type="Pfam" id="PF00909">
    <property type="entry name" value="Ammonium_transp"/>
    <property type="match status" value="1"/>
</dbReference>
<dbReference type="GO" id="GO:0097272">
    <property type="term" value="P:ammonium homeostasis"/>
    <property type="evidence" value="ECO:0007669"/>
    <property type="project" value="TreeGrafter"/>
</dbReference>
<sequence>MLIDRVLSFSRYRLIAIAAALILPALAFVAWPHMAHASGVSEETKFVLNTFAFLIWGALVMWMCAGFTMLEAGSVRTKNAAMICLKNIGLYSIAGLAFYFIGYNLMYNNVEQVIGTVVWPLYGPSADEIALLGGDESALGAVIDNGYSVMSDWFFQMVFVATTASIVSGALAERVRMWSFFVFTLVLTALIYPVVGAWTWGGGWLAAMGFQDFAGSTIVHSTGGWAALAGMLVVGPRLGKFRQNGTVRATPPSNVVLVTLGVFILWFGWFGFNGGSQLALGSAVDAVAMSNVLINTNLAAAAGVITAMALSRLVFGRIDLLVCLNGALAGLVSITAGPDILTHFWAVIIGIVGGAICTGGLKLLEILKIDDVVGAVPVHLFAGVWGTVAVCIAAGGNIGVQLVGIASIGAFVFGASWIVWFAIEKTIGARVSENAERLGQDAAELGMESYPEFVLMPEMDDD</sequence>
<evidence type="ECO:0000256" key="2">
    <source>
        <dbReference type="ARBA" id="ARBA00005887"/>
    </source>
</evidence>
<feature type="transmembrane region" description="Helical" evidence="8">
    <location>
        <begin position="376"/>
        <end position="396"/>
    </location>
</feature>
<keyword evidence="11" id="KW-1185">Reference proteome</keyword>
<keyword evidence="3" id="KW-0813">Transport</keyword>
<feature type="transmembrane region" description="Helical" evidence="8">
    <location>
        <begin position="213"/>
        <end position="234"/>
    </location>
</feature>
<evidence type="ECO:0000256" key="7">
    <source>
        <dbReference type="ARBA" id="ARBA00023177"/>
    </source>
</evidence>
<feature type="transmembrane region" description="Helical" evidence="8">
    <location>
        <begin position="178"/>
        <end position="201"/>
    </location>
</feature>
<protein>
    <submittedName>
        <fullName evidence="10">Ammonium transporter sll0108</fullName>
    </submittedName>
</protein>
<organism evidence="10 11">
    <name type="scientific">Geodia barretti</name>
    <name type="common">Barrett's horny sponge</name>
    <dbReference type="NCBI Taxonomy" id="519541"/>
    <lineage>
        <taxon>Eukaryota</taxon>
        <taxon>Metazoa</taxon>
        <taxon>Porifera</taxon>
        <taxon>Demospongiae</taxon>
        <taxon>Heteroscleromorpha</taxon>
        <taxon>Tetractinellida</taxon>
        <taxon>Astrophorina</taxon>
        <taxon>Geodiidae</taxon>
        <taxon>Geodia</taxon>
    </lineage>
</organism>
<comment type="similarity">
    <text evidence="2">Belongs to the ammonia transporter channel (TC 1.A.11.2) family.</text>
</comment>
<dbReference type="SUPFAM" id="SSF111352">
    <property type="entry name" value="Ammonium transporter"/>
    <property type="match status" value="1"/>
</dbReference>
<feature type="transmembrane region" description="Helical" evidence="8">
    <location>
        <begin position="402"/>
        <end position="423"/>
    </location>
</feature>
<feature type="transmembrane region" description="Helical" evidence="8">
    <location>
        <begin position="47"/>
        <end position="68"/>
    </location>
</feature>
<feature type="transmembrane region" description="Helical" evidence="8">
    <location>
        <begin position="255"/>
        <end position="272"/>
    </location>
</feature>
<feature type="transmembrane region" description="Helical" evidence="8">
    <location>
        <begin position="318"/>
        <end position="337"/>
    </location>
</feature>
<evidence type="ECO:0000256" key="5">
    <source>
        <dbReference type="ARBA" id="ARBA00022989"/>
    </source>
</evidence>
<comment type="subcellular location">
    <subcellularLocation>
        <location evidence="1">Membrane</location>
        <topology evidence="1">Multi-pass membrane protein</topology>
    </subcellularLocation>
</comment>
<evidence type="ECO:0000256" key="8">
    <source>
        <dbReference type="SAM" id="Phobius"/>
    </source>
</evidence>
<feature type="domain" description="Ammonium transporter AmtB-like" evidence="9">
    <location>
        <begin position="53"/>
        <end position="450"/>
    </location>
</feature>
<dbReference type="AlphaFoldDB" id="A0AA35RXC7"/>
<evidence type="ECO:0000256" key="1">
    <source>
        <dbReference type="ARBA" id="ARBA00004141"/>
    </source>
</evidence>
<feature type="transmembrane region" description="Helical" evidence="8">
    <location>
        <begin position="292"/>
        <end position="311"/>
    </location>
</feature>
<evidence type="ECO:0000313" key="11">
    <source>
        <dbReference type="Proteomes" id="UP001174909"/>
    </source>
</evidence>
<dbReference type="InterPro" id="IPR018047">
    <property type="entry name" value="Ammonium_transpt_CS"/>
</dbReference>
<evidence type="ECO:0000256" key="6">
    <source>
        <dbReference type="ARBA" id="ARBA00023136"/>
    </source>
</evidence>
<comment type="caution">
    <text evidence="10">The sequence shown here is derived from an EMBL/GenBank/DDBJ whole genome shotgun (WGS) entry which is preliminary data.</text>
</comment>
<dbReference type="PROSITE" id="PS01219">
    <property type="entry name" value="AMMONIUM_TRANSP"/>
    <property type="match status" value="1"/>
</dbReference>
<evidence type="ECO:0000256" key="4">
    <source>
        <dbReference type="ARBA" id="ARBA00022692"/>
    </source>
</evidence>
<dbReference type="Proteomes" id="UP001174909">
    <property type="component" value="Unassembled WGS sequence"/>
</dbReference>
<dbReference type="Gene3D" id="1.10.3430.10">
    <property type="entry name" value="Ammonium transporter AmtB like domains"/>
    <property type="match status" value="1"/>
</dbReference>
<proteinExistence type="inferred from homology"/>
<name>A0AA35RXC7_GEOBA</name>
<dbReference type="GO" id="GO:0008519">
    <property type="term" value="F:ammonium channel activity"/>
    <property type="evidence" value="ECO:0007669"/>
    <property type="project" value="InterPro"/>
</dbReference>
<dbReference type="PANTHER" id="PTHR11730">
    <property type="entry name" value="AMMONIUM TRANSPORTER"/>
    <property type="match status" value="1"/>
</dbReference>
<dbReference type="GO" id="GO:0016020">
    <property type="term" value="C:membrane"/>
    <property type="evidence" value="ECO:0007669"/>
    <property type="project" value="UniProtKB-SubCell"/>
</dbReference>
<feature type="transmembrane region" description="Helical" evidence="8">
    <location>
        <begin position="343"/>
        <end position="364"/>
    </location>
</feature>
<evidence type="ECO:0000313" key="10">
    <source>
        <dbReference type="EMBL" id="CAI8018301.1"/>
    </source>
</evidence>
<dbReference type="InterPro" id="IPR024041">
    <property type="entry name" value="NH4_transpt_AmtB-like_dom"/>
</dbReference>
<keyword evidence="5 8" id="KW-1133">Transmembrane helix</keyword>
<reference evidence="10" key="1">
    <citation type="submission" date="2023-03" db="EMBL/GenBank/DDBJ databases">
        <authorList>
            <person name="Steffen K."/>
            <person name="Cardenas P."/>
        </authorList>
    </citation>
    <scope>NUCLEOTIDE SEQUENCE</scope>
</reference>
<accession>A0AA35RXC7</accession>
<evidence type="ECO:0000256" key="3">
    <source>
        <dbReference type="ARBA" id="ARBA00022448"/>
    </source>
</evidence>
<dbReference type="NCBIfam" id="TIGR03644">
    <property type="entry name" value="marine_trans_1"/>
    <property type="match status" value="1"/>
</dbReference>
<dbReference type="InterPro" id="IPR029020">
    <property type="entry name" value="Ammonium/urea_transptr"/>
</dbReference>